<dbReference type="OrthoDB" id="7103108at2"/>
<evidence type="ECO:0000313" key="4">
    <source>
        <dbReference type="Proteomes" id="UP000245217"/>
    </source>
</evidence>
<evidence type="ECO:0000313" key="1">
    <source>
        <dbReference type="EMBL" id="PWD83955.1"/>
    </source>
</evidence>
<gene>
    <name evidence="1" type="ORF">DC077_08795</name>
    <name evidence="2" type="ORF">DC078_10425</name>
</gene>
<evidence type="ECO:0000313" key="2">
    <source>
        <dbReference type="EMBL" id="PWD88928.1"/>
    </source>
</evidence>
<dbReference type="RefSeq" id="WP_109202463.1">
    <property type="nucleotide sequence ID" value="NZ_QEWS01000021.1"/>
</dbReference>
<sequence length="70" mass="7596">MGDRHLPARGFWKNAIVRTGSVQPFLSQLIILKKVFGVAGTYYFILFAGACPPVGIDDAGKIIKDDLNSS</sequence>
<protein>
    <submittedName>
        <fullName evidence="1">Uncharacterized protein</fullName>
    </submittedName>
</protein>
<comment type="caution">
    <text evidence="1">The sequence shown here is derived from an EMBL/GenBank/DDBJ whole genome shotgun (WGS) entry which is preliminary data.</text>
</comment>
<dbReference type="AlphaFoldDB" id="A0A2U2AL84"/>
<dbReference type="Proteomes" id="UP000245217">
    <property type="component" value="Unassembled WGS sequence"/>
</dbReference>
<reference evidence="3 4" key="2">
    <citation type="submission" date="2018-05" db="EMBL/GenBank/DDBJ databases">
        <title>Ignatzschineria dubaiensis sp. nov., isolated from necrotic foot tissues of dromedaries (Camelus dromedarius) and associated maggots in Dubai, United Arab Emirates.</title>
        <authorList>
            <person name="Tsang C.C."/>
            <person name="Tang J.Y.M."/>
            <person name="Fong J.Y.H."/>
            <person name="Kinne J."/>
            <person name="Lee H.H."/>
            <person name="Joseph M."/>
            <person name="Jose S."/>
            <person name="Schuster R.K."/>
            <person name="Tang Y."/>
            <person name="Sivakumar S."/>
            <person name="Chen J.H.K."/>
            <person name="Teng J.L.L."/>
            <person name="Lau S.K.P."/>
            <person name="Wernery U."/>
            <person name="Woo P.C.Y."/>
        </authorList>
    </citation>
    <scope>NUCLEOTIDE SEQUENCE [LARGE SCALE GENOMIC DNA]</scope>
    <source>
        <strain evidence="3">UAE-HKU57</strain>
        <strain evidence="4">UAE-HKU58</strain>
    </source>
</reference>
<dbReference type="EMBL" id="QEWV01000022">
    <property type="protein sequence ID" value="PWD88928.1"/>
    <property type="molecule type" value="Genomic_DNA"/>
</dbReference>
<evidence type="ECO:0000313" key="3">
    <source>
        <dbReference type="Proteomes" id="UP000245059"/>
    </source>
</evidence>
<organism evidence="1 3">
    <name type="scientific">Ignatzschineria cameli</name>
    <dbReference type="NCBI Taxonomy" id="2182793"/>
    <lineage>
        <taxon>Bacteria</taxon>
        <taxon>Pseudomonadati</taxon>
        <taxon>Pseudomonadota</taxon>
        <taxon>Gammaproteobacteria</taxon>
        <taxon>Cardiobacteriales</taxon>
        <taxon>Ignatzschineriaceae</taxon>
        <taxon>Ignatzschineria</taxon>
    </lineage>
</organism>
<dbReference type="Proteomes" id="UP000245059">
    <property type="component" value="Unassembled WGS sequence"/>
</dbReference>
<accession>A0A2U2AL84</accession>
<dbReference type="EMBL" id="QEWW01000007">
    <property type="protein sequence ID" value="PWD83955.1"/>
    <property type="molecule type" value="Genomic_DNA"/>
</dbReference>
<proteinExistence type="predicted"/>
<reference evidence="1" key="1">
    <citation type="journal article" date="2018" name="Genome Announc.">
        <title>Ignatzschineria cameli sp. nov., isolated from necrotic foot tissue of dromedaries (Camelus dromedarius) and associated maggots (Wohlfahrtia species) in Dubai.</title>
        <authorList>
            <person name="Tsang C.C."/>
            <person name="Tang J.Y."/>
            <person name="Fong J.Y."/>
            <person name="Kinne J."/>
            <person name="Lee H.H."/>
            <person name="Joseph M."/>
            <person name="Jose S."/>
            <person name="Schuster R.K."/>
            <person name="Tang Y."/>
            <person name="Sivakumar S."/>
            <person name="Chen J.H."/>
            <person name="Teng J.L."/>
            <person name="Lau S.K."/>
            <person name="Wernery U."/>
            <person name="Woo P.C."/>
        </authorList>
    </citation>
    <scope>NUCLEOTIDE SEQUENCE</scope>
    <source>
        <strain evidence="1">UAE-HKU57</strain>
        <strain evidence="2">UAE-HKU58</strain>
    </source>
</reference>
<name>A0A2U2AL84_9GAMM</name>
<keyword evidence="4" id="KW-1185">Reference proteome</keyword>